<comment type="caution">
    <text evidence="2">The sequence shown here is derived from an EMBL/GenBank/DDBJ whole genome shotgun (WGS) entry which is preliminary data.</text>
</comment>
<dbReference type="Gene3D" id="3.90.950.20">
    <property type="entry name" value="CinA-like"/>
    <property type="match status" value="1"/>
</dbReference>
<reference evidence="2 3" key="1">
    <citation type="journal article" date="2014" name="Int. J. Syst. Evol. Microbiol.">
        <title>Solimonas terrae sp. nov., isolated from soil.</title>
        <authorList>
            <person name="Kim S.J."/>
            <person name="Moon J.Y."/>
            <person name="Weon H.Y."/>
            <person name="Ahn J.H."/>
            <person name="Chen W.M."/>
            <person name="Kwon S.W."/>
        </authorList>
    </citation>
    <scope>NUCLEOTIDE SEQUENCE [LARGE SCALE GENOMIC DNA]</scope>
    <source>
        <strain evidence="2 3">KIS83-12</strain>
    </source>
</reference>
<dbReference type="InterPro" id="IPR008136">
    <property type="entry name" value="CinA_C"/>
</dbReference>
<dbReference type="RefSeq" id="WP_166256636.1">
    <property type="nucleotide sequence ID" value="NZ_JAAMOW010000005.1"/>
</dbReference>
<dbReference type="InterPro" id="IPR036653">
    <property type="entry name" value="CinA-like_C"/>
</dbReference>
<dbReference type="AlphaFoldDB" id="A0A6M2BRU1"/>
<sequence length="161" mass="17167">MSDRLIERLAQVLLARGEWLATAESCTGGLIATQITDLAGSSGWFERGLVTYSNLAKMEMLAVPDTVIAQHGAVSGECAAAMARGVLRACPVDWGLAVTGIAGPGGGSEDKPVGTVWIAWIRRGHGPETHRFFFEGSRENVRRQAAQSALEGLLYRVREAG</sequence>
<dbReference type="SUPFAM" id="SSF142433">
    <property type="entry name" value="CinA-like"/>
    <property type="match status" value="1"/>
</dbReference>
<dbReference type="Pfam" id="PF02464">
    <property type="entry name" value="CinA"/>
    <property type="match status" value="1"/>
</dbReference>
<dbReference type="EMBL" id="JAAMOW010000005">
    <property type="protein sequence ID" value="NGY05342.1"/>
    <property type="molecule type" value="Genomic_DNA"/>
</dbReference>
<name>A0A6M2BRU1_9GAMM</name>
<organism evidence="2 3">
    <name type="scientific">Solimonas terrae</name>
    <dbReference type="NCBI Taxonomy" id="1396819"/>
    <lineage>
        <taxon>Bacteria</taxon>
        <taxon>Pseudomonadati</taxon>
        <taxon>Pseudomonadota</taxon>
        <taxon>Gammaproteobacteria</taxon>
        <taxon>Nevskiales</taxon>
        <taxon>Nevskiaceae</taxon>
        <taxon>Solimonas</taxon>
    </lineage>
</organism>
<dbReference type="Proteomes" id="UP000472676">
    <property type="component" value="Unassembled WGS sequence"/>
</dbReference>
<evidence type="ECO:0000259" key="1">
    <source>
        <dbReference type="Pfam" id="PF02464"/>
    </source>
</evidence>
<evidence type="ECO:0000313" key="2">
    <source>
        <dbReference type="EMBL" id="NGY05342.1"/>
    </source>
</evidence>
<evidence type="ECO:0000313" key="3">
    <source>
        <dbReference type="Proteomes" id="UP000472676"/>
    </source>
</evidence>
<proteinExistence type="predicted"/>
<gene>
    <name evidence="2" type="ORF">G7Y85_11215</name>
</gene>
<feature type="domain" description="CinA C-terminal" evidence="1">
    <location>
        <begin position="4"/>
        <end position="154"/>
    </location>
</feature>
<keyword evidence="3" id="KW-1185">Reference proteome</keyword>
<accession>A0A6M2BRU1</accession>
<dbReference type="NCBIfam" id="TIGR00199">
    <property type="entry name" value="PncC_domain"/>
    <property type="match status" value="1"/>
</dbReference>
<protein>
    <submittedName>
        <fullName evidence="2">CinA family protein</fullName>
    </submittedName>
</protein>